<reference evidence="1" key="1">
    <citation type="submission" date="2021-03" db="EMBL/GenBank/DDBJ databases">
        <authorList>
            <person name="Jaffe A."/>
        </authorList>
    </citation>
    <scope>NUCLEOTIDE SEQUENCE</scope>
    <source>
        <strain evidence="1">RIFCSPLOWO2_01_FULL_AR10_48_17</strain>
    </source>
</reference>
<evidence type="ECO:0000313" key="1">
    <source>
        <dbReference type="EMBL" id="MBS3061089.1"/>
    </source>
</evidence>
<dbReference type="AlphaFoldDB" id="A0A8T4L6B7"/>
<dbReference type="InterPro" id="IPR036390">
    <property type="entry name" value="WH_DNA-bd_sf"/>
</dbReference>
<reference evidence="1" key="2">
    <citation type="submission" date="2021-05" db="EMBL/GenBank/DDBJ databases">
        <title>Protein family content uncovers lineage relationships and bacterial pathway maintenance mechanisms in DPANN archaea.</title>
        <authorList>
            <person name="Castelle C.J."/>
            <person name="Meheust R."/>
            <person name="Jaffe A.L."/>
            <person name="Seitz K."/>
            <person name="Gong X."/>
            <person name="Baker B.J."/>
            <person name="Banfield J.F."/>
        </authorList>
    </citation>
    <scope>NUCLEOTIDE SEQUENCE</scope>
    <source>
        <strain evidence="1">RIFCSPLOWO2_01_FULL_AR10_48_17</strain>
    </source>
</reference>
<comment type="caution">
    <text evidence="1">The sequence shown here is derived from an EMBL/GenBank/DDBJ whole genome shotgun (WGS) entry which is preliminary data.</text>
</comment>
<sequence>MAFSSNQKRIALLLMHGAKTVDELRGQLNIPMNELSTDIKEMLRLELIEKRDGFPTRYALKTNIAEEVSRRKKLAEKDKNAFRVRATIEGQAVEPEVLQKQLTRLADILKADKDFLVYECTQAPVLKQEDSYSSYLDLNVSLKNFKTLVRFMYTYGPTTVELLSPSKIEFTGDDFQDGLNDWSLWIHRYAETLTKFMNRTELEEFNRKLLK</sequence>
<proteinExistence type="predicted"/>
<dbReference type="Proteomes" id="UP000675968">
    <property type="component" value="Unassembled WGS sequence"/>
</dbReference>
<dbReference type="SUPFAM" id="SSF46785">
    <property type="entry name" value="Winged helix' DNA-binding domain"/>
    <property type="match status" value="1"/>
</dbReference>
<dbReference type="EMBL" id="JAGVWC010000006">
    <property type="protein sequence ID" value="MBS3061089.1"/>
    <property type="molecule type" value="Genomic_DNA"/>
</dbReference>
<evidence type="ECO:0000313" key="2">
    <source>
        <dbReference type="Proteomes" id="UP000675968"/>
    </source>
</evidence>
<protein>
    <submittedName>
        <fullName evidence="1">Uncharacterized protein</fullName>
    </submittedName>
</protein>
<accession>A0A8T4L6B7</accession>
<gene>
    <name evidence="1" type="ORF">J4215_00740</name>
</gene>
<organism evidence="1 2">
    <name type="scientific">Candidatus Iainarchaeum sp</name>
    <dbReference type="NCBI Taxonomy" id="3101447"/>
    <lineage>
        <taxon>Archaea</taxon>
        <taxon>Candidatus Iainarchaeota</taxon>
        <taxon>Candidatus Iainarchaeia</taxon>
        <taxon>Candidatus Iainarchaeales</taxon>
        <taxon>Candidatus Iainarchaeaceae</taxon>
        <taxon>Candidatus Iainarchaeum</taxon>
    </lineage>
</organism>
<name>A0A8T4L6B7_9ARCH</name>